<feature type="domain" description="F-box" evidence="1">
    <location>
        <begin position="29"/>
        <end position="69"/>
    </location>
</feature>
<dbReference type="InterPro" id="IPR001810">
    <property type="entry name" value="F-box_dom"/>
</dbReference>
<reference evidence="3" key="1">
    <citation type="submission" date="2016-06" db="EMBL/GenBank/DDBJ databases">
        <title>Parallel loss of symbiosis genes in relatives of nitrogen-fixing non-legume Parasponia.</title>
        <authorList>
            <person name="Van Velzen R."/>
            <person name="Holmer R."/>
            <person name="Bu F."/>
            <person name="Rutten L."/>
            <person name="Van Zeijl A."/>
            <person name="Liu W."/>
            <person name="Santuari L."/>
            <person name="Cao Q."/>
            <person name="Sharma T."/>
            <person name="Shen D."/>
            <person name="Roswanjaya Y."/>
            <person name="Wardhani T."/>
            <person name="Kalhor M.S."/>
            <person name="Jansen J."/>
            <person name="Van den Hoogen J."/>
            <person name="Gungor B."/>
            <person name="Hartog M."/>
            <person name="Hontelez J."/>
            <person name="Verver J."/>
            <person name="Yang W.-C."/>
            <person name="Schijlen E."/>
            <person name="Repin R."/>
            <person name="Schilthuizen M."/>
            <person name="Schranz E."/>
            <person name="Heidstra R."/>
            <person name="Miyata K."/>
            <person name="Fedorova E."/>
            <person name="Kohlen W."/>
            <person name="Bisseling T."/>
            <person name="Smit S."/>
            <person name="Geurts R."/>
        </authorList>
    </citation>
    <scope>NUCLEOTIDE SEQUENCE [LARGE SCALE GENOMIC DNA]</scope>
    <source>
        <strain evidence="3">cv. RG33-2</strain>
    </source>
</reference>
<dbReference type="CDD" id="cd22157">
    <property type="entry name" value="F-box_AtFBW1-like"/>
    <property type="match status" value="1"/>
</dbReference>
<dbReference type="SUPFAM" id="SSF81383">
    <property type="entry name" value="F-box domain"/>
    <property type="match status" value="1"/>
</dbReference>
<protein>
    <submittedName>
        <fullName evidence="2">F-box domain containing protein</fullName>
    </submittedName>
</protein>
<dbReference type="Proteomes" id="UP000237000">
    <property type="component" value="Unassembled WGS sequence"/>
</dbReference>
<dbReference type="Gene3D" id="1.20.1280.50">
    <property type="match status" value="1"/>
</dbReference>
<organism evidence="2 3">
    <name type="scientific">Trema orientale</name>
    <name type="common">Charcoal tree</name>
    <name type="synonym">Celtis orientalis</name>
    <dbReference type="NCBI Taxonomy" id="63057"/>
    <lineage>
        <taxon>Eukaryota</taxon>
        <taxon>Viridiplantae</taxon>
        <taxon>Streptophyta</taxon>
        <taxon>Embryophyta</taxon>
        <taxon>Tracheophyta</taxon>
        <taxon>Spermatophyta</taxon>
        <taxon>Magnoliopsida</taxon>
        <taxon>eudicotyledons</taxon>
        <taxon>Gunneridae</taxon>
        <taxon>Pentapetalae</taxon>
        <taxon>rosids</taxon>
        <taxon>fabids</taxon>
        <taxon>Rosales</taxon>
        <taxon>Cannabaceae</taxon>
        <taxon>Trema</taxon>
    </lineage>
</organism>
<gene>
    <name evidence="2" type="ORF">TorRG33x02_254510</name>
</gene>
<dbReference type="InterPro" id="IPR036047">
    <property type="entry name" value="F-box-like_dom_sf"/>
</dbReference>
<dbReference type="PANTHER" id="PTHR31672">
    <property type="entry name" value="BNACNNG10540D PROTEIN"/>
    <property type="match status" value="1"/>
</dbReference>
<accession>A0A2P5DDM7</accession>
<name>A0A2P5DDM7_TREOI</name>
<dbReference type="PANTHER" id="PTHR31672:SF13">
    <property type="entry name" value="F-BOX PROTEIN CPR30-LIKE"/>
    <property type="match status" value="1"/>
</dbReference>
<dbReference type="EMBL" id="JXTC01000277">
    <property type="protein sequence ID" value="PON71384.1"/>
    <property type="molecule type" value="Genomic_DNA"/>
</dbReference>
<dbReference type="SMART" id="SM00256">
    <property type="entry name" value="FBOX"/>
    <property type="match status" value="1"/>
</dbReference>
<comment type="caution">
    <text evidence="2">The sequence shown here is derived from an EMBL/GenBank/DDBJ whole genome shotgun (WGS) entry which is preliminary data.</text>
</comment>
<evidence type="ECO:0000259" key="1">
    <source>
        <dbReference type="SMART" id="SM00256"/>
    </source>
</evidence>
<evidence type="ECO:0000313" key="2">
    <source>
        <dbReference type="EMBL" id="PON71384.1"/>
    </source>
</evidence>
<dbReference type="Pfam" id="PF00646">
    <property type="entry name" value="F-box"/>
    <property type="match status" value="1"/>
</dbReference>
<dbReference type="InParanoid" id="A0A2P5DDM7"/>
<dbReference type="STRING" id="63057.A0A2P5DDM7"/>
<keyword evidence="3" id="KW-1185">Reference proteome</keyword>
<proteinExistence type="predicted"/>
<evidence type="ECO:0000313" key="3">
    <source>
        <dbReference type="Proteomes" id="UP000237000"/>
    </source>
</evidence>
<dbReference type="OrthoDB" id="591557at2759"/>
<sequence>MATEYSKKRRIMATEIRSSLDKVVKMPNLNEDVVVLILSKLPIKSLKRFNCVCKSWYSLISSPTFVAMHFNNKNRHKDYLAFIGGGRIAFIAKSCFYTSKSGPTISDVYK</sequence>
<dbReference type="AlphaFoldDB" id="A0A2P5DDM7"/>
<dbReference type="InterPro" id="IPR050796">
    <property type="entry name" value="SCF_F-box_component"/>
</dbReference>